<evidence type="ECO:0000256" key="1">
    <source>
        <dbReference type="SAM" id="Phobius"/>
    </source>
</evidence>
<protein>
    <submittedName>
        <fullName evidence="2">Uncharacterized protein</fullName>
    </submittedName>
</protein>
<organism evidence="2 3">
    <name type="scientific">Aspergillus eucalypticola (strain CBS 122712 / IBT 29274)</name>
    <dbReference type="NCBI Taxonomy" id="1448314"/>
    <lineage>
        <taxon>Eukaryota</taxon>
        <taxon>Fungi</taxon>
        <taxon>Dikarya</taxon>
        <taxon>Ascomycota</taxon>
        <taxon>Pezizomycotina</taxon>
        <taxon>Eurotiomycetes</taxon>
        <taxon>Eurotiomycetidae</taxon>
        <taxon>Eurotiales</taxon>
        <taxon>Aspergillaceae</taxon>
        <taxon>Aspergillus</taxon>
        <taxon>Aspergillus subgen. Circumdati</taxon>
    </lineage>
</organism>
<reference evidence="2" key="1">
    <citation type="submission" date="2016-12" db="EMBL/GenBank/DDBJ databases">
        <title>The genomes of Aspergillus section Nigri reveals drivers in fungal speciation.</title>
        <authorList>
            <consortium name="DOE Joint Genome Institute"/>
            <person name="Vesth T.C."/>
            <person name="Nybo J."/>
            <person name="Theobald S."/>
            <person name="Brandl J."/>
            <person name="Frisvad J.C."/>
            <person name="Nielsen K.F."/>
            <person name="Lyhne E.K."/>
            <person name="Kogle M.E."/>
            <person name="Kuo A."/>
            <person name="Riley R."/>
            <person name="Clum A."/>
            <person name="Nolan M."/>
            <person name="Lipzen A."/>
            <person name="Salamov A."/>
            <person name="Henrissat B."/>
            <person name="Wiebenga A."/>
            <person name="De vries R.P."/>
            <person name="Grigoriev I.V."/>
            <person name="Mortensen U.H."/>
            <person name="Andersen M.R."/>
            <person name="Baker S.E."/>
        </authorList>
    </citation>
    <scope>NUCLEOTIDE SEQUENCE</scope>
    <source>
        <strain evidence="2">CBS 122712</strain>
    </source>
</reference>
<keyword evidence="1" id="KW-1133">Transmembrane helix</keyword>
<dbReference type="GeneID" id="37051665"/>
<accession>A0A317VHY6</accession>
<dbReference type="Proteomes" id="UP000246171">
    <property type="component" value="Unassembled WGS sequence"/>
</dbReference>
<name>A0A317VHY6_ASPEC</name>
<evidence type="ECO:0000313" key="3">
    <source>
        <dbReference type="Proteomes" id="UP000246171"/>
    </source>
</evidence>
<keyword evidence="1" id="KW-0472">Membrane</keyword>
<feature type="transmembrane region" description="Helical" evidence="1">
    <location>
        <begin position="59"/>
        <end position="84"/>
    </location>
</feature>
<dbReference type="EMBL" id="MSFU01000013">
    <property type="protein sequence ID" value="PWY72628.1"/>
    <property type="molecule type" value="Genomic_DNA"/>
</dbReference>
<dbReference type="RefSeq" id="XP_025387781.1">
    <property type="nucleotide sequence ID" value="XM_025529703.1"/>
</dbReference>
<keyword evidence="3" id="KW-1185">Reference proteome</keyword>
<sequence>MQLWVEHGQLTGTRGRSALTAAEGSAIARSDTIWRKTIQSGARCFFFLPSVGEPWPWLFIPQCLSCIGLVLGASAGILTPIFVWTKSFKAGVRGHWPDLLSWDRTPYVWAQESTH</sequence>
<dbReference type="AlphaFoldDB" id="A0A317VHY6"/>
<comment type="caution">
    <text evidence="2">The sequence shown here is derived from an EMBL/GenBank/DDBJ whole genome shotgun (WGS) entry which is preliminary data.</text>
</comment>
<keyword evidence="1" id="KW-0812">Transmembrane</keyword>
<evidence type="ECO:0000313" key="2">
    <source>
        <dbReference type="EMBL" id="PWY72628.1"/>
    </source>
</evidence>
<gene>
    <name evidence="2" type="ORF">BO83DRAFT_36624</name>
</gene>
<dbReference type="VEuPathDB" id="FungiDB:BO83DRAFT_36624"/>
<proteinExistence type="predicted"/>